<dbReference type="InterPro" id="IPR049971">
    <property type="entry name" value="CLC_0170-like"/>
</dbReference>
<gene>
    <name evidence="2" type="ORF">SAMN05216378_0808</name>
</gene>
<reference evidence="3" key="1">
    <citation type="submission" date="2016-10" db="EMBL/GenBank/DDBJ databases">
        <authorList>
            <person name="Varghese N."/>
            <person name="Submissions S."/>
        </authorList>
    </citation>
    <scope>NUCLEOTIDE SEQUENCE [LARGE SCALE GENOMIC DNA]</scope>
    <source>
        <strain evidence="3">CGMCC 1.10784</strain>
    </source>
</reference>
<feature type="transmembrane region" description="Helical" evidence="1">
    <location>
        <begin position="46"/>
        <end position="64"/>
    </location>
</feature>
<proteinExistence type="predicted"/>
<evidence type="ECO:0000313" key="2">
    <source>
        <dbReference type="EMBL" id="SFD64483.1"/>
    </source>
</evidence>
<dbReference type="OrthoDB" id="2897521at2"/>
<name>A0A1I1U6Z9_9BACL</name>
<dbReference type="STRING" id="1045775.SAMN05216378_0808"/>
<accession>A0A1I1U6Z9</accession>
<dbReference type="NCBIfam" id="NF042414">
    <property type="entry name" value="CLC_0170_fam"/>
    <property type="match status" value="1"/>
</dbReference>
<keyword evidence="3" id="KW-1185">Reference proteome</keyword>
<keyword evidence="1" id="KW-0812">Transmembrane</keyword>
<dbReference type="Proteomes" id="UP000198855">
    <property type="component" value="Unassembled WGS sequence"/>
</dbReference>
<organism evidence="2 3">
    <name type="scientific">Paenibacillus catalpae</name>
    <dbReference type="NCBI Taxonomy" id="1045775"/>
    <lineage>
        <taxon>Bacteria</taxon>
        <taxon>Bacillati</taxon>
        <taxon>Bacillota</taxon>
        <taxon>Bacilli</taxon>
        <taxon>Bacillales</taxon>
        <taxon>Paenibacillaceae</taxon>
        <taxon>Paenibacillus</taxon>
    </lineage>
</organism>
<keyword evidence="1" id="KW-0472">Membrane</keyword>
<dbReference type="EMBL" id="FOMT01000001">
    <property type="protein sequence ID" value="SFD64483.1"/>
    <property type="molecule type" value="Genomic_DNA"/>
</dbReference>
<protein>
    <submittedName>
        <fullName evidence="2">Uncharacterized protein</fullName>
    </submittedName>
</protein>
<keyword evidence="1" id="KW-1133">Transmembrane helix</keyword>
<evidence type="ECO:0000256" key="1">
    <source>
        <dbReference type="SAM" id="Phobius"/>
    </source>
</evidence>
<dbReference type="RefSeq" id="WP_091181262.1">
    <property type="nucleotide sequence ID" value="NZ_FOMT01000001.1"/>
</dbReference>
<dbReference type="AlphaFoldDB" id="A0A1I1U6Z9"/>
<sequence length="65" mass="7488">MLGGYTIGYLYYAIALFIASGLLILNIDVKNFQKSKQKKEWKVSRMIGWFNVIAGILTLMMNWVL</sequence>
<evidence type="ECO:0000313" key="3">
    <source>
        <dbReference type="Proteomes" id="UP000198855"/>
    </source>
</evidence>
<feature type="transmembrane region" description="Helical" evidence="1">
    <location>
        <begin position="6"/>
        <end position="25"/>
    </location>
</feature>